<dbReference type="AlphaFoldDB" id="A0A0C5V8Z6"/>
<gene>
    <name evidence="9" type="ORF">YC6258_03799</name>
</gene>
<keyword evidence="6" id="KW-0813">Transport</keyword>
<evidence type="ECO:0000256" key="6">
    <source>
        <dbReference type="RuleBase" id="RU004057"/>
    </source>
</evidence>
<evidence type="ECO:0000256" key="5">
    <source>
        <dbReference type="ARBA" id="ARBA00023136"/>
    </source>
</evidence>
<evidence type="ECO:0000256" key="2">
    <source>
        <dbReference type="ARBA" id="ARBA00022475"/>
    </source>
</evidence>
<keyword evidence="6" id="KW-0653">Protein transport</keyword>
<dbReference type="GO" id="GO:0005886">
    <property type="term" value="C:plasma membrane"/>
    <property type="evidence" value="ECO:0007669"/>
    <property type="project" value="UniProtKB-SubCell"/>
</dbReference>
<evidence type="ECO:0000313" key="9">
    <source>
        <dbReference type="EMBL" id="AJQ95835.1"/>
    </source>
</evidence>
<accession>A0A0C5V8Z6</accession>
<feature type="transmembrane region" description="Helical" evidence="7">
    <location>
        <begin position="150"/>
        <end position="171"/>
    </location>
</feature>
<keyword evidence="5 7" id="KW-0472">Membrane</keyword>
<evidence type="ECO:0000256" key="7">
    <source>
        <dbReference type="SAM" id="Phobius"/>
    </source>
</evidence>
<organism evidence="9 10">
    <name type="scientific">Gynuella sunshinyii YC6258</name>
    <dbReference type="NCBI Taxonomy" id="1445510"/>
    <lineage>
        <taxon>Bacteria</taxon>
        <taxon>Pseudomonadati</taxon>
        <taxon>Pseudomonadota</taxon>
        <taxon>Gammaproteobacteria</taxon>
        <taxon>Oceanospirillales</taxon>
        <taxon>Saccharospirillaceae</taxon>
        <taxon>Gynuella</taxon>
    </lineage>
</organism>
<evidence type="ECO:0000256" key="4">
    <source>
        <dbReference type="ARBA" id="ARBA00022989"/>
    </source>
</evidence>
<dbReference type="KEGG" id="gsn:YC6258_03799"/>
<feature type="transmembrane region" description="Helical" evidence="7">
    <location>
        <begin position="113"/>
        <end position="138"/>
    </location>
</feature>
<comment type="subcellular location">
    <subcellularLocation>
        <location evidence="1">Cell membrane</location>
        <topology evidence="1">Multi-pass membrane protein</topology>
    </subcellularLocation>
    <subcellularLocation>
        <location evidence="6">Membrane</location>
        <topology evidence="6">Multi-pass membrane protein</topology>
    </subcellularLocation>
</comment>
<dbReference type="HOGENOM" id="CLU_053325_4_5_6"/>
<name>A0A0C5V8Z6_9GAMM</name>
<dbReference type="Pfam" id="PF01618">
    <property type="entry name" value="MotA_ExbB"/>
    <property type="match status" value="1"/>
</dbReference>
<dbReference type="EMBL" id="CP007142">
    <property type="protein sequence ID" value="AJQ95835.1"/>
    <property type="molecule type" value="Genomic_DNA"/>
</dbReference>
<dbReference type="InterPro" id="IPR002898">
    <property type="entry name" value="MotA_ExbB_proton_chnl"/>
</dbReference>
<feature type="domain" description="MotA/TolQ/ExbB proton channel" evidence="8">
    <location>
        <begin position="68"/>
        <end position="187"/>
    </location>
</feature>
<dbReference type="Proteomes" id="UP000032266">
    <property type="component" value="Chromosome"/>
</dbReference>
<dbReference type="STRING" id="1445510.YC6258_03799"/>
<keyword evidence="4 7" id="KW-1133">Transmembrane helix</keyword>
<keyword evidence="3 7" id="KW-0812">Transmembrane</keyword>
<reference evidence="9 10" key="1">
    <citation type="submission" date="2014-01" db="EMBL/GenBank/DDBJ databases">
        <title>Full genme sequencing of cellulolytic bacterium Gynuella sunshinyii YC6258T gen. nov., sp. nov.</title>
        <authorList>
            <person name="Khan H."/>
            <person name="Chung E.J."/>
            <person name="Chung Y.R."/>
        </authorList>
    </citation>
    <scope>NUCLEOTIDE SEQUENCE [LARGE SCALE GENOMIC DNA]</scope>
    <source>
        <strain evidence="9 10">YC6258</strain>
    </source>
</reference>
<dbReference type="RefSeq" id="WP_044617999.1">
    <property type="nucleotide sequence ID" value="NZ_CP007142.1"/>
</dbReference>
<keyword evidence="10" id="KW-1185">Reference proteome</keyword>
<evidence type="ECO:0000313" key="10">
    <source>
        <dbReference type="Proteomes" id="UP000032266"/>
    </source>
</evidence>
<evidence type="ECO:0000256" key="1">
    <source>
        <dbReference type="ARBA" id="ARBA00004651"/>
    </source>
</evidence>
<keyword evidence="2" id="KW-1003">Cell membrane</keyword>
<sequence length="211" mass="22637">MFEIIKSGGILMAPILLCSVIAFAIIVERYWALRKSKVSPKDQLPQVWAIIKQNKMDGNRLKELRASSYLGQILAAGLANSKLGRDAMKDSIEEAASHVAHDMERFLSTLGTIAMIAPLVGLLGTVFGMIEVFSAIMVQGTGNAGVLAGGISKALITTAAGLSVAIPAVIFHRALLRRVDELLVTMEQECIKLVDVLHGDRAVANSKGEKK</sequence>
<evidence type="ECO:0000259" key="8">
    <source>
        <dbReference type="Pfam" id="PF01618"/>
    </source>
</evidence>
<evidence type="ECO:0000256" key="3">
    <source>
        <dbReference type="ARBA" id="ARBA00022692"/>
    </source>
</evidence>
<dbReference type="PATRIC" id="fig|1445510.3.peg.3776"/>
<dbReference type="GO" id="GO:0017038">
    <property type="term" value="P:protein import"/>
    <property type="evidence" value="ECO:0007669"/>
    <property type="project" value="TreeGrafter"/>
</dbReference>
<dbReference type="PANTHER" id="PTHR30625:SF11">
    <property type="entry name" value="MOTA_TOLQ_EXBB PROTON CHANNEL DOMAIN-CONTAINING PROTEIN"/>
    <property type="match status" value="1"/>
</dbReference>
<dbReference type="PANTHER" id="PTHR30625">
    <property type="entry name" value="PROTEIN TOLQ"/>
    <property type="match status" value="1"/>
</dbReference>
<comment type="similarity">
    <text evidence="6">Belongs to the exbB/tolQ family.</text>
</comment>
<proteinExistence type="inferred from homology"/>
<dbReference type="InterPro" id="IPR050790">
    <property type="entry name" value="ExbB/TolQ_transport"/>
</dbReference>
<feature type="transmembrane region" description="Helical" evidence="7">
    <location>
        <begin position="12"/>
        <end position="31"/>
    </location>
</feature>
<protein>
    <submittedName>
        <fullName evidence="9">Biopolymer transport protein</fullName>
    </submittedName>
</protein>